<evidence type="ECO:0000313" key="2">
    <source>
        <dbReference type="EMBL" id="KDN55889.1"/>
    </source>
</evidence>
<keyword evidence="1" id="KW-0732">Signal</keyword>
<dbReference type="OrthoDB" id="1355942at2"/>
<dbReference type="RefSeq" id="WP_035658679.1">
    <property type="nucleotide sequence ID" value="NZ_JNCA01000009.1"/>
</dbReference>
<organism evidence="2 3">
    <name type="scientific">Flavobacterium seoulense</name>
    <dbReference type="NCBI Taxonomy" id="1492738"/>
    <lineage>
        <taxon>Bacteria</taxon>
        <taxon>Pseudomonadati</taxon>
        <taxon>Bacteroidota</taxon>
        <taxon>Flavobacteriia</taxon>
        <taxon>Flavobacteriales</taxon>
        <taxon>Flavobacteriaceae</taxon>
        <taxon>Flavobacterium</taxon>
    </lineage>
</organism>
<feature type="signal peptide" evidence="1">
    <location>
        <begin position="1"/>
        <end position="19"/>
    </location>
</feature>
<sequence>MRKNLLVVAVLCLSSIGFSQNKNFVVEDRLMVWRLVYEDPTPISALEKNFRLEFVTDSTGFIKRTNFENRRLNQFTAEFKIESKKDKYRVSVHNIIFFDDLIRTKTTFQTIPEYTIESQFMKNDGTIRKAPWGLNLTEILNTYFTELFTIKKTDNSDW</sequence>
<accession>A0A066WYA6</accession>
<dbReference type="AlphaFoldDB" id="A0A066WYA6"/>
<feature type="chain" id="PRO_5001629608" description="DUF4468 domain-containing protein" evidence="1">
    <location>
        <begin position="20"/>
        <end position="158"/>
    </location>
</feature>
<name>A0A066WYA6_9FLAO</name>
<proteinExistence type="predicted"/>
<dbReference type="Proteomes" id="UP000027064">
    <property type="component" value="Unassembled WGS sequence"/>
</dbReference>
<reference evidence="2 3" key="1">
    <citation type="submission" date="2014-05" db="EMBL/GenBank/DDBJ databases">
        <title>Genome Sequence of Flavobacterium sp. EM1321.</title>
        <authorList>
            <person name="Shin S.-K."/>
            <person name="Yi H."/>
        </authorList>
    </citation>
    <scope>NUCLEOTIDE SEQUENCE [LARGE SCALE GENOMIC DNA]</scope>
    <source>
        <strain evidence="2 3">EM1321</strain>
    </source>
</reference>
<gene>
    <name evidence="2" type="ORF">FEM21_10800</name>
</gene>
<dbReference type="PATRIC" id="fig|1492738.3.peg.1073"/>
<evidence type="ECO:0000313" key="3">
    <source>
        <dbReference type="Proteomes" id="UP000027064"/>
    </source>
</evidence>
<protein>
    <recommendedName>
        <fullName evidence="4">DUF4468 domain-containing protein</fullName>
    </recommendedName>
</protein>
<dbReference type="EMBL" id="JNCA01000009">
    <property type="protein sequence ID" value="KDN55889.1"/>
    <property type="molecule type" value="Genomic_DNA"/>
</dbReference>
<evidence type="ECO:0000256" key="1">
    <source>
        <dbReference type="SAM" id="SignalP"/>
    </source>
</evidence>
<comment type="caution">
    <text evidence="2">The sequence shown here is derived from an EMBL/GenBank/DDBJ whole genome shotgun (WGS) entry which is preliminary data.</text>
</comment>
<keyword evidence="3" id="KW-1185">Reference proteome</keyword>
<evidence type="ECO:0008006" key="4">
    <source>
        <dbReference type="Google" id="ProtNLM"/>
    </source>
</evidence>